<reference evidence="6 7" key="1">
    <citation type="submission" date="2021-03" db="EMBL/GenBank/DDBJ databases">
        <title>Genomic Encyclopedia of Type Strains, Phase III (KMG-III): the genomes of soil and plant-associated and newly described type strains.</title>
        <authorList>
            <person name="Whitman W."/>
        </authorList>
    </citation>
    <scope>NUCLEOTIDE SEQUENCE [LARGE SCALE GENOMIC DNA]</scope>
    <source>
        <strain evidence="6 7">IMMIB AFH-6</strain>
    </source>
</reference>
<feature type="chain" id="PRO_5047487388" evidence="3">
    <location>
        <begin position="23"/>
        <end position="1743"/>
    </location>
</feature>
<dbReference type="Gene3D" id="1.50.10.20">
    <property type="match status" value="1"/>
</dbReference>
<dbReference type="InterPro" id="IPR051802">
    <property type="entry name" value="YfhM-like"/>
</dbReference>
<proteinExistence type="inferred from homology"/>
<protein>
    <submittedName>
        <fullName evidence="6">Uncharacterized protein YfaS (Alpha-2-macroglobulin family)</fullName>
    </submittedName>
</protein>
<comment type="similarity">
    <text evidence="1">Belongs to the protease inhibitor I39 (alpha-2-macroglobulin) family. Bacterial alpha-2-macroglobulin subfamily.</text>
</comment>
<sequence>MARLLALLLVLCVVVASPPVRAEYVPPGLGNEAAAYAQSLRAKAPPQPSAQQRADALKQARSLLQQGNGAAAVPKFEQAITLGAGSPSVWLDLSNAWMAQPSPNKERALQAARLAYTAEGGKDEDRVAALWRMADLLEGPFGKPEEAVRVLRDIQAMAPTLDKPLLDARAPGLDGRVLALRQKVGLSLRAVRVNPEDEAPRVCFTFSDALSTKRGLRFDDFLRIEPPTRVAVETRDRDLCLRGFTHGNGYTVTLRQGLPGEDGVLLKADETQRVRVPDRPAMAAFRGSAFILPRSGADGIPVVSVNAEKLNVAVYRIADRNLVPGSQDGRLFTPLTGSAAEVLADQRGELVWKGTLETKGERNKETTTALPFRQAAGDAPKPGLYAVTAEPADVERAEEWSDLATQWVVVSDIGLTSLRGADGITVFARSYGTAKPMPGVEVALVARNNAELARVTTDAMGRATFPPGVVRNRGGNMPEMAMAYAGGDFAMLDLTSAAFDLSDRGVGGRAAPGPMDAFVYTDRGVYRQGETVNLGILLRDDKTDAVENFPLTVKVLRPSGTEYYSGQAPAHPAGGFFLPLALSKTAPLGGWQVLVYSDPKGEPVGRASFQVEDFVPLKLALDVAPSAPVLTIGEPFEVVASGRFLYGPPAAGLDGTAEVALQPDPMPYPAFKDYRFGLAQETVNSRLETLEFPTTDAEGKSRISVALPGLPDTTRPLRAEIRVTLAEPGGRPARASVTVPVRSASYAIGLRPQFRDGHIGEGQEALFDLVAVAPDGTPLPKQNLSWELVEERVTFQWYRQGGRVSYTAVTRDVPITSGTVGVAADKPAVLSVGKRDFGRYRLEVTDKAARVASSVRFASGWQTSEDNGSTPDKLEVTADKPTYAPGETARLKITPPFAGEVLLTVATDRLLDVRTLSVPAEGTTVEVKVDPTWGPGAYVTATAYRPPVKGRERQPVRAIGLAWLGINPAVRTLDVALDAPAVITPRGSVEVGVKVAAAAGTLDDAYVTLAAVDEGILRLTDFASPQPGKHFFGKRMLGLDIRDDYGRLIDALDGPFGALRQGGDSSGAGLPVVPFTVVSLFKGPVKVGADGTARIRLDIPDFNGELRLMAVAYSSRRVGSAAQALTVRDPLVADAITPRFLAPGDESRVTLNLHNVEGAEGAYAVTVEGRDAVAVEGGQQSVPLAKGERKSLVLPLKGVSAGIGHIALSVTGPDGRTLSHDTAITVRPARPVETQFTTSQLAPGEQVRIDGVQLAAFVPGTTGLSVSFSTAPPFDVAGILRALDRYPFGCSEQTISRALPLLAVRDVELALGADRKPDDGLESRIQQAVARTLDRQRFDGSFGLWSAYEDSDPWLTAYATEFLIRAREKGNPVPDKPLADALGWLRQRAIASAGGPEDLAARAYALHVLALGGIALPGPARYLHDTALEQLPTPLAKGQLGAALARMGDTERANSAFDSAVARLARNEWRADYGSTTRDAAALIAIAAEVNMLGNRLPALLDRLPASATAANRTNTQEKAWAVLAADALLRGSPGPVELALPGGVKRSGARVDLTPTAAQLAGGLPVGNAGKAAVWQAVSLSGVPTIPAPAAREGLRIKRNFFHKDGSPVNLDEIRQNDVFLVVLEGESTTKLFHQLAVTHPLPAGWEIENPRFGAGGTSDFEWLTDLSVPNSFESRDDRFTAAVDIAEGGPENGPQTFKLAFLVRAVTPGSYELPGASVEDMYKPRFFARQAAGRIAVKPAM</sequence>
<evidence type="ECO:0000313" key="7">
    <source>
        <dbReference type="Proteomes" id="UP000781958"/>
    </source>
</evidence>
<dbReference type="PANTHER" id="PTHR40094">
    <property type="entry name" value="ALPHA-2-MACROGLOBULIN HOMOLOG"/>
    <property type="match status" value="1"/>
</dbReference>
<dbReference type="SUPFAM" id="SSF48452">
    <property type="entry name" value="TPR-like"/>
    <property type="match status" value="1"/>
</dbReference>
<evidence type="ECO:0000256" key="3">
    <source>
        <dbReference type="SAM" id="SignalP"/>
    </source>
</evidence>
<accession>A0ABS4SVC8</accession>
<evidence type="ECO:0000259" key="4">
    <source>
        <dbReference type="SMART" id="SM01359"/>
    </source>
</evidence>
<dbReference type="Pfam" id="PF17962">
    <property type="entry name" value="bMG6"/>
    <property type="match status" value="1"/>
</dbReference>
<dbReference type="InterPro" id="IPR002890">
    <property type="entry name" value="MG2"/>
</dbReference>
<feature type="signal peptide" evidence="3">
    <location>
        <begin position="1"/>
        <end position="22"/>
    </location>
</feature>
<comment type="caution">
    <text evidence="6">The sequence shown here is derived from an EMBL/GenBank/DDBJ whole genome shotgun (WGS) entry which is preliminary data.</text>
</comment>
<keyword evidence="2 3" id="KW-0732">Signal</keyword>
<feature type="domain" description="Alpha-2-macroglobulin bait region" evidence="4">
    <location>
        <begin position="874"/>
        <end position="1019"/>
    </location>
</feature>
<dbReference type="Pfam" id="PF07703">
    <property type="entry name" value="A2M_BRD"/>
    <property type="match status" value="1"/>
</dbReference>
<feature type="domain" description="Alpha-2-macroglobulin" evidence="5">
    <location>
        <begin position="1079"/>
        <end position="1167"/>
    </location>
</feature>
<dbReference type="InterPro" id="IPR001599">
    <property type="entry name" value="Macroglobln_a2"/>
</dbReference>
<dbReference type="InterPro" id="IPR011626">
    <property type="entry name" value="Alpha-macroglobulin_TED"/>
</dbReference>
<dbReference type="CDD" id="cd02891">
    <property type="entry name" value="A2M_like"/>
    <property type="match status" value="1"/>
</dbReference>
<dbReference type="SMART" id="SM01359">
    <property type="entry name" value="A2M_N_2"/>
    <property type="match status" value="1"/>
</dbReference>
<dbReference type="SMART" id="SM01360">
    <property type="entry name" value="A2M"/>
    <property type="match status" value="1"/>
</dbReference>
<dbReference type="InterPro" id="IPR041203">
    <property type="entry name" value="Bact_A2M_MG5"/>
</dbReference>
<dbReference type="InterPro" id="IPR026284">
    <property type="entry name" value="A2MG_proteobact"/>
</dbReference>
<evidence type="ECO:0000256" key="1">
    <source>
        <dbReference type="ARBA" id="ARBA00010556"/>
    </source>
</evidence>
<evidence type="ECO:0000256" key="2">
    <source>
        <dbReference type="ARBA" id="ARBA00022729"/>
    </source>
</evidence>
<dbReference type="InterPro" id="IPR041462">
    <property type="entry name" value="Bact_A2M_MG6"/>
</dbReference>
<dbReference type="InterPro" id="IPR021868">
    <property type="entry name" value="Alpha_2_Macroglob_MG3"/>
</dbReference>
<evidence type="ECO:0000313" key="6">
    <source>
        <dbReference type="EMBL" id="MBP2296164.1"/>
    </source>
</evidence>
<organism evidence="6 7">
    <name type="scientific">Azospirillum rugosum</name>
    <dbReference type="NCBI Taxonomy" id="416170"/>
    <lineage>
        <taxon>Bacteria</taxon>
        <taxon>Pseudomonadati</taxon>
        <taxon>Pseudomonadota</taxon>
        <taxon>Alphaproteobacteria</taxon>
        <taxon>Rhodospirillales</taxon>
        <taxon>Azospirillaceae</taxon>
        <taxon>Azospirillum</taxon>
    </lineage>
</organism>
<dbReference type="Pfam" id="PF21142">
    <property type="entry name" value="A2M_bMG2"/>
    <property type="match status" value="1"/>
</dbReference>
<dbReference type="Pfam" id="PF01835">
    <property type="entry name" value="MG2"/>
    <property type="match status" value="1"/>
</dbReference>
<dbReference type="InterPro" id="IPR011625">
    <property type="entry name" value="A2M_N_BRD"/>
</dbReference>
<name>A0ABS4SVC8_9PROT</name>
<evidence type="ECO:0000259" key="5">
    <source>
        <dbReference type="SMART" id="SM01360"/>
    </source>
</evidence>
<dbReference type="RefSeq" id="WP_209770964.1">
    <property type="nucleotide sequence ID" value="NZ_JAGINP010000028.1"/>
</dbReference>
<dbReference type="SMART" id="SM01419">
    <property type="entry name" value="Thiol-ester_cl"/>
    <property type="match status" value="1"/>
</dbReference>
<dbReference type="Pfam" id="PF11974">
    <property type="entry name" value="bMG3"/>
    <property type="match status" value="1"/>
</dbReference>
<dbReference type="SUPFAM" id="SSF48239">
    <property type="entry name" value="Terpenoid cyclases/Protein prenyltransferases"/>
    <property type="match status" value="1"/>
</dbReference>
<dbReference type="Pfam" id="PF07678">
    <property type="entry name" value="TED_complement"/>
    <property type="match status" value="1"/>
</dbReference>
<dbReference type="Pfam" id="PF17973">
    <property type="entry name" value="bMG10"/>
    <property type="match status" value="1"/>
</dbReference>
<dbReference type="InterPro" id="IPR041246">
    <property type="entry name" value="Bact_MG10"/>
</dbReference>
<dbReference type="Proteomes" id="UP000781958">
    <property type="component" value="Unassembled WGS sequence"/>
</dbReference>
<dbReference type="InterPro" id="IPR049120">
    <property type="entry name" value="A2M_bMG2"/>
</dbReference>
<dbReference type="InterPro" id="IPR047565">
    <property type="entry name" value="Alpha-macroglob_thiol-ester_cl"/>
</dbReference>
<dbReference type="InterPro" id="IPR011990">
    <property type="entry name" value="TPR-like_helical_dom_sf"/>
</dbReference>
<dbReference type="Pfam" id="PF17972">
    <property type="entry name" value="bMG5"/>
    <property type="match status" value="1"/>
</dbReference>
<dbReference type="Gene3D" id="2.60.40.1930">
    <property type="match status" value="1"/>
</dbReference>
<dbReference type="PANTHER" id="PTHR40094:SF1">
    <property type="entry name" value="UBIQUITIN DOMAIN-CONTAINING PROTEIN"/>
    <property type="match status" value="1"/>
</dbReference>
<dbReference type="EMBL" id="JAGINP010000028">
    <property type="protein sequence ID" value="MBP2296164.1"/>
    <property type="molecule type" value="Genomic_DNA"/>
</dbReference>
<dbReference type="Gene3D" id="1.25.40.10">
    <property type="entry name" value="Tetratricopeptide repeat domain"/>
    <property type="match status" value="1"/>
</dbReference>
<gene>
    <name evidence="6" type="ORF">J2851_005979</name>
</gene>
<dbReference type="Pfam" id="PF00207">
    <property type="entry name" value="A2M"/>
    <property type="match status" value="1"/>
</dbReference>
<dbReference type="InterPro" id="IPR008930">
    <property type="entry name" value="Terpenoid_cyclase/PrenylTrfase"/>
</dbReference>
<keyword evidence="7" id="KW-1185">Reference proteome</keyword>
<dbReference type="PIRSF" id="PIRSF038980">
    <property type="entry name" value="A2M_bac"/>
    <property type="match status" value="1"/>
</dbReference>